<evidence type="ECO:0000313" key="5">
    <source>
        <dbReference type="Proteomes" id="UP001162891"/>
    </source>
</evidence>
<dbReference type="EMBL" id="AP025591">
    <property type="protein sequence ID" value="BDG05817.1"/>
    <property type="molecule type" value="Genomic_DNA"/>
</dbReference>
<evidence type="ECO:0000256" key="1">
    <source>
        <dbReference type="ARBA" id="ARBA00038494"/>
    </source>
</evidence>
<organism evidence="4 5">
    <name type="scientific">Anaeromyxobacter oryzae</name>
    <dbReference type="NCBI Taxonomy" id="2918170"/>
    <lineage>
        <taxon>Bacteria</taxon>
        <taxon>Pseudomonadati</taxon>
        <taxon>Myxococcota</taxon>
        <taxon>Myxococcia</taxon>
        <taxon>Myxococcales</taxon>
        <taxon>Cystobacterineae</taxon>
        <taxon>Anaeromyxobacteraceae</taxon>
        <taxon>Anaeromyxobacter</taxon>
    </lineage>
</organism>
<dbReference type="CDD" id="cd02511">
    <property type="entry name" value="Beta4Glucosyltransferase"/>
    <property type="match status" value="1"/>
</dbReference>
<evidence type="ECO:0000259" key="3">
    <source>
        <dbReference type="Pfam" id="PF00535"/>
    </source>
</evidence>
<feature type="region of interest" description="Disordered" evidence="2">
    <location>
        <begin position="276"/>
        <end position="295"/>
    </location>
</feature>
<reference evidence="5" key="1">
    <citation type="journal article" date="2022" name="Int. J. Syst. Evol. Microbiol.">
        <title>Anaeromyxobacter oryzae sp. nov., Anaeromyxobacter diazotrophicus sp. nov. and Anaeromyxobacter paludicola sp. nov., isolated from paddy soils.</title>
        <authorList>
            <person name="Itoh H."/>
            <person name="Xu Z."/>
            <person name="Mise K."/>
            <person name="Masuda Y."/>
            <person name="Ushijima N."/>
            <person name="Hayakawa C."/>
            <person name="Shiratori Y."/>
            <person name="Senoo K."/>
        </authorList>
    </citation>
    <scope>NUCLEOTIDE SEQUENCE [LARGE SCALE GENOMIC DNA]</scope>
    <source>
        <strain evidence="5">Red232</strain>
    </source>
</reference>
<dbReference type="InterPro" id="IPR001173">
    <property type="entry name" value="Glyco_trans_2-like"/>
</dbReference>
<evidence type="ECO:0000256" key="2">
    <source>
        <dbReference type="SAM" id="MobiDB-lite"/>
    </source>
</evidence>
<feature type="domain" description="Glycosyltransferase 2-like" evidence="3">
    <location>
        <begin position="15"/>
        <end position="121"/>
    </location>
</feature>
<evidence type="ECO:0000313" key="4">
    <source>
        <dbReference type="EMBL" id="BDG05817.1"/>
    </source>
</evidence>
<dbReference type="Pfam" id="PF00535">
    <property type="entry name" value="Glycos_transf_2"/>
    <property type="match status" value="1"/>
</dbReference>
<sequence>MRLGGFVIHSSNAFTLRRCLDSLAAVCDDLVAVDTGSTDGSARLAAGRGFRVLHRKWEGYGAARAEAVAALGDCDWILFLDSDEWLEPEALEAIRRFKSNPPDAPCVEVTRHDWAELDGRRFLYRSEHHVRLVRRDHARWDRSMIVHEALPPARTVSIGASVEHLFATSIDGMRSKVDRYALLWALRHYREGRRAKWPPAQWVAHLFRELVLKGALMCARPEAWRLAVTISGYHARKYQLLREVADGRHDRLLKLLETGRLVELFEALPGAPSVGREALEPRYEPAAPEADEALEPRYEASAGAFEGK</sequence>
<dbReference type="Proteomes" id="UP001162891">
    <property type="component" value="Chromosome"/>
</dbReference>
<protein>
    <recommendedName>
        <fullName evidence="3">Glycosyltransferase 2-like domain-containing protein</fullName>
    </recommendedName>
</protein>
<dbReference type="RefSeq" id="WP_248354968.1">
    <property type="nucleotide sequence ID" value="NZ_AP025591.1"/>
</dbReference>
<dbReference type="SUPFAM" id="SSF53448">
    <property type="entry name" value="Nucleotide-diphospho-sugar transferases"/>
    <property type="match status" value="1"/>
</dbReference>
<dbReference type="PANTHER" id="PTHR43630">
    <property type="entry name" value="POLY-BETA-1,6-N-ACETYL-D-GLUCOSAMINE SYNTHASE"/>
    <property type="match status" value="1"/>
</dbReference>
<comment type="similarity">
    <text evidence="1">Belongs to the glycosyltransferase 2 family. WaaE/KdtX subfamily.</text>
</comment>
<dbReference type="Gene3D" id="3.90.550.10">
    <property type="entry name" value="Spore Coat Polysaccharide Biosynthesis Protein SpsA, Chain A"/>
    <property type="match status" value="1"/>
</dbReference>
<accession>A0ABN6MXY4</accession>
<keyword evidence="5" id="KW-1185">Reference proteome</keyword>
<gene>
    <name evidence="4" type="ORF">AMOR_48130</name>
</gene>
<dbReference type="InterPro" id="IPR029044">
    <property type="entry name" value="Nucleotide-diphossugar_trans"/>
</dbReference>
<dbReference type="PANTHER" id="PTHR43630:SF2">
    <property type="entry name" value="GLYCOSYLTRANSFERASE"/>
    <property type="match status" value="1"/>
</dbReference>
<name>A0ABN6MXY4_9BACT</name>
<proteinExistence type="inferred from homology"/>